<evidence type="ECO:0000313" key="1">
    <source>
        <dbReference type="EMBL" id="GHC04406.1"/>
    </source>
</evidence>
<dbReference type="Proteomes" id="UP000642829">
    <property type="component" value="Unassembled WGS sequence"/>
</dbReference>
<proteinExistence type="predicted"/>
<dbReference type="RefSeq" id="WP_189514941.1">
    <property type="nucleotide sequence ID" value="NZ_JAENIH010000024.1"/>
</dbReference>
<keyword evidence="2" id="KW-1185">Reference proteome</keyword>
<name>A0A8J3GEJ8_9BACT</name>
<sequence>MMFALGTVGAVNLPLAFFFDDPEDDREEAIEDAGEWSESDLVTVNRPGFTLQYPKDWRLATNQADYKPDSLFTIETPGSSHIVIEIFDAAPGMDVSGAMDDVLQALDGPAVETYSYGSFETWGNYKGVGKHLKGKIMSMIPGGCRVFAAVVPGTNKGILITEFYMSEDLPVALPGYDLISRTLVFK</sequence>
<dbReference type="AlphaFoldDB" id="A0A8J3GEJ8"/>
<accession>A0A8J3GEJ8</accession>
<comment type="caution">
    <text evidence="1">The sequence shown here is derived from an EMBL/GenBank/DDBJ whole genome shotgun (WGS) entry which is preliminary data.</text>
</comment>
<reference evidence="1" key="1">
    <citation type="journal article" date="2014" name="Int. J. Syst. Evol. Microbiol.">
        <title>Complete genome sequence of Corynebacterium casei LMG S-19264T (=DSM 44701T), isolated from a smear-ripened cheese.</title>
        <authorList>
            <consortium name="US DOE Joint Genome Institute (JGI-PGF)"/>
            <person name="Walter F."/>
            <person name="Albersmeier A."/>
            <person name="Kalinowski J."/>
            <person name="Ruckert C."/>
        </authorList>
    </citation>
    <scope>NUCLEOTIDE SEQUENCE</scope>
    <source>
        <strain evidence="1">KCTC 12870</strain>
    </source>
</reference>
<gene>
    <name evidence="1" type="ORF">GCM10007047_21420</name>
</gene>
<organism evidence="1 2">
    <name type="scientific">Cerasicoccus arenae</name>
    <dbReference type="NCBI Taxonomy" id="424488"/>
    <lineage>
        <taxon>Bacteria</taxon>
        <taxon>Pseudomonadati</taxon>
        <taxon>Verrucomicrobiota</taxon>
        <taxon>Opitutia</taxon>
        <taxon>Puniceicoccales</taxon>
        <taxon>Cerasicoccaceae</taxon>
        <taxon>Cerasicoccus</taxon>
    </lineage>
</organism>
<protein>
    <submittedName>
        <fullName evidence="1">Uncharacterized protein</fullName>
    </submittedName>
</protein>
<dbReference type="EMBL" id="BMXG01000012">
    <property type="protein sequence ID" value="GHC04406.1"/>
    <property type="molecule type" value="Genomic_DNA"/>
</dbReference>
<evidence type="ECO:0000313" key="2">
    <source>
        <dbReference type="Proteomes" id="UP000642829"/>
    </source>
</evidence>
<reference evidence="1" key="2">
    <citation type="submission" date="2020-09" db="EMBL/GenBank/DDBJ databases">
        <authorList>
            <person name="Sun Q."/>
            <person name="Kim S."/>
        </authorList>
    </citation>
    <scope>NUCLEOTIDE SEQUENCE</scope>
    <source>
        <strain evidence="1">KCTC 12870</strain>
    </source>
</reference>